<evidence type="ECO:0000313" key="2">
    <source>
        <dbReference type="Proteomes" id="UP000276133"/>
    </source>
</evidence>
<organism evidence="1 2">
    <name type="scientific">Brachionus plicatilis</name>
    <name type="common">Marine rotifer</name>
    <name type="synonym">Brachionus muelleri</name>
    <dbReference type="NCBI Taxonomy" id="10195"/>
    <lineage>
        <taxon>Eukaryota</taxon>
        <taxon>Metazoa</taxon>
        <taxon>Spiralia</taxon>
        <taxon>Gnathifera</taxon>
        <taxon>Rotifera</taxon>
        <taxon>Eurotatoria</taxon>
        <taxon>Monogononta</taxon>
        <taxon>Pseudotrocha</taxon>
        <taxon>Ploima</taxon>
        <taxon>Brachionidae</taxon>
        <taxon>Brachionus</taxon>
    </lineage>
</organism>
<sequence>MSCIALLFNSFTSGNVGINVDERAESSRTLDFLKASHKRSHGTSETLQKSLKQNQITVNQIFFVQRMAHPVNFSGKTAPVSFVELVAEKFQSFIIRLVNGQSFSQKQNIFY</sequence>
<keyword evidence="2" id="KW-1185">Reference proteome</keyword>
<accession>A0A3M7QKX2</accession>
<comment type="caution">
    <text evidence="1">The sequence shown here is derived from an EMBL/GenBank/DDBJ whole genome shotgun (WGS) entry which is preliminary data.</text>
</comment>
<dbReference type="EMBL" id="REGN01005909">
    <property type="protein sequence ID" value="RNA11608.1"/>
    <property type="molecule type" value="Genomic_DNA"/>
</dbReference>
<dbReference type="Proteomes" id="UP000276133">
    <property type="component" value="Unassembled WGS sequence"/>
</dbReference>
<gene>
    <name evidence="1" type="ORF">BpHYR1_010579</name>
</gene>
<name>A0A3M7QKX2_BRAPC</name>
<evidence type="ECO:0000313" key="1">
    <source>
        <dbReference type="EMBL" id="RNA11608.1"/>
    </source>
</evidence>
<dbReference type="AlphaFoldDB" id="A0A3M7QKX2"/>
<reference evidence="1 2" key="1">
    <citation type="journal article" date="2018" name="Sci. Rep.">
        <title>Genomic signatures of local adaptation to the degree of environmental predictability in rotifers.</title>
        <authorList>
            <person name="Franch-Gras L."/>
            <person name="Hahn C."/>
            <person name="Garcia-Roger E.M."/>
            <person name="Carmona M.J."/>
            <person name="Serra M."/>
            <person name="Gomez A."/>
        </authorList>
    </citation>
    <scope>NUCLEOTIDE SEQUENCE [LARGE SCALE GENOMIC DNA]</scope>
    <source>
        <strain evidence="1">HYR1</strain>
    </source>
</reference>
<protein>
    <submittedName>
        <fullName evidence="1">Uncharacterized protein</fullName>
    </submittedName>
</protein>
<proteinExistence type="predicted"/>